<dbReference type="InterPro" id="IPR050951">
    <property type="entry name" value="Retrovirus_Pol_polyprotein"/>
</dbReference>
<dbReference type="AlphaFoldDB" id="A0A151QTH6"/>
<evidence type="ECO:0000313" key="2">
    <source>
        <dbReference type="Proteomes" id="UP000075243"/>
    </source>
</evidence>
<dbReference type="Proteomes" id="UP000075243">
    <property type="component" value="Unassembled WGS sequence"/>
</dbReference>
<evidence type="ECO:0008006" key="3">
    <source>
        <dbReference type="Google" id="ProtNLM"/>
    </source>
</evidence>
<keyword evidence="2" id="KW-1185">Reference proteome</keyword>
<dbReference type="PANTHER" id="PTHR37984:SF5">
    <property type="entry name" value="PROTEIN NYNRIN-LIKE"/>
    <property type="match status" value="1"/>
</dbReference>
<proteinExistence type="predicted"/>
<organism evidence="1 2">
    <name type="scientific">Cajanus cajan</name>
    <name type="common">Pigeon pea</name>
    <name type="synonym">Cajanus indicus</name>
    <dbReference type="NCBI Taxonomy" id="3821"/>
    <lineage>
        <taxon>Eukaryota</taxon>
        <taxon>Viridiplantae</taxon>
        <taxon>Streptophyta</taxon>
        <taxon>Embryophyta</taxon>
        <taxon>Tracheophyta</taxon>
        <taxon>Spermatophyta</taxon>
        <taxon>Magnoliopsida</taxon>
        <taxon>eudicotyledons</taxon>
        <taxon>Gunneridae</taxon>
        <taxon>Pentapetalae</taxon>
        <taxon>rosids</taxon>
        <taxon>fabids</taxon>
        <taxon>Fabales</taxon>
        <taxon>Fabaceae</taxon>
        <taxon>Papilionoideae</taxon>
        <taxon>50 kb inversion clade</taxon>
        <taxon>NPAAA clade</taxon>
        <taxon>indigoferoid/millettioid clade</taxon>
        <taxon>Phaseoleae</taxon>
        <taxon>Cajanus</taxon>
    </lineage>
</organism>
<dbReference type="SUPFAM" id="SSF56672">
    <property type="entry name" value="DNA/RNA polymerases"/>
    <property type="match status" value="1"/>
</dbReference>
<accession>A0A151QTH6</accession>
<dbReference type="InterPro" id="IPR043502">
    <property type="entry name" value="DNA/RNA_pol_sf"/>
</dbReference>
<name>A0A151QTH6_CAJCA</name>
<dbReference type="Gene3D" id="3.30.70.270">
    <property type="match status" value="1"/>
</dbReference>
<reference evidence="1" key="1">
    <citation type="journal article" date="2012" name="Nat. Biotechnol.">
        <title>Draft genome sequence of pigeonpea (Cajanus cajan), an orphan legume crop of resource-poor farmers.</title>
        <authorList>
            <person name="Varshney R.K."/>
            <person name="Chen W."/>
            <person name="Li Y."/>
            <person name="Bharti A.K."/>
            <person name="Saxena R.K."/>
            <person name="Schlueter J.A."/>
            <person name="Donoghue M.T."/>
            <person name="Azam S."/>
            <person name="Fan G."/>
            <person name="Whaley A.M."/>
            <person name="Farmer A.D."/>
            <person name="Sheridan J."/>
            <person name="Iwata A."/>
            <person name="Tuteja R."/>
            <person name="Penmetsa R.V."/>
            <person name="Wu W."/>
            <person name="Upadhyaya H.D."/>
            <person name="Yang S.P."/>
            <person name="Shah T."/>
            <person name="Saxena K.B."/>
            <person name="Michael T."/>
            <person name="McCombie W.R."/>
            <person name="Yang B."/>
            <person name="Zhang G."/>
            <person name="Yang H."/>
            <person name="Wang J."/>
            <person name="Spillane C."/>
            <person name="Cook D.R."/>
            <person name="May G.D."/>
            <person name="Xu X."/>
            <person name="Jackson S.A."/>
        </authorList>
    </citation>
    <scope>NUCLEOTIDE SEQUENCE [LARGE SCALE GENOMIC DNA]</scope>
</reference>
<sequence length="77" mass="9114">MSLLGLIGYYRRLNENFSRLALPLTKLIRKNQPFLWDSRCEEGFQEIKRRLTSAPTLVLIDPIETFVVYIVMLLRWG</sequence>
<dbReference type="PANTHER" id="PTHR37984">
    <property type="entry name" value="PROTEIN CBG26694"/>
    <property type="match status" value="1"/>
</dbReference>
<gene>
    <name evidence="1" type="ORF">KK1_045574</name>
</gene>
<dbReference type="Gramene" id="C.cajan_43618.t">
    <property type="protein sequence ID" value="C.cajan_43618.t.cds1"/>
    <property type="gene ID" value="C.cajan_43618"/>
</dbReference>
<dbReference type="InterPro" id="IPR043128">
    <property type="entry name" value="Rev_trsase/Diguanyl_cyclase"/>
</dbReference>
<dbReference type="EMBL" id="KQ484843">
    <property type="protein sequence ID" value="KYP33564.1"/>
    <property type="molecule type" value="Genomic_DNA"/>
</dbReference>
<protein>
    <recommendedName>
        <fullName evidence="3">Retrotransposable element Tf2</fullName>
    </recommendedName>
</protein>
<evidence type="ECO:0000313" key="1">
    <source>
        <dbReference type="EMBL" id="KYP33564.1"/>
    </source>
</evidence>
<dbReference type="FunFam" id="3.30.70.270:FF:000020">
    <property type="entry name" value="Transposon Tf2-6 polyprotein-like Protein"/>
    <property type="match status" value="1"/>
</dbReference>